<protein>
    <submittedName>
        <fullName evidence="1">Uncharacterized protein</fullName>
    </submittedName>
</protein>
<comment type="caution">
    <text evidence="1">The sequence shown here is derived from an EMBL/GenBank/DDBJ whole genome shotgun (WGS) entry which is preliminary data.</text>
</comment>
<dbReference type="EMBL" id="JAJEQF010000054">
    <property type="protein sequence ID" value="MCC2168972.1"/>
    <property type="molecule type" value="Genomic_DNA"/>
</dbReference>
<dbReference type="AlphaFoldDB" id="A0AAE3B092"/>
<proteinExistence type="predicted"/>
<organism evidence="1 2">
    <name type="scientific">Gallintestinimicrobium propionicum</name>
    <dbReference type="NCBI Taxonomy" id="2981770"/>
    <lineage>
        <taxon>Bacteria</taxon>
        <taxon>Bacillati</taxon>
        <taxon>Bacillota</taxon>
        <taxon>Clostridia</taxon>
        <taxon>Lachnospirales</taxon>
        <taxon>Lachnospiraceae</taxon>
        <taxon>Gallintestinimicrobium</taxon>
    </lineage>
</organism>
<evidence type="ECO:0000313" key="1">
    <source>
        <dbReference type="EMBL" id="MCC2168972.1"/>
    </source>
</evidence>
<accession>A0AAE3B092</accession>
<sequence length="47" mass="5198">MDNDRGIPKTGIPFAVQMVREKIGALRVMPTREEIQKLLAICMQAGA</sequence>
<dbReference type="Proteomes" id="UP001199355">
    <property type="component" value="Unassembled WGS sequence"/>
</dbReference>
<evidence type="ECO:0000313" key="2">
    <source>
        <dbReference type="Proteomes" id="UP001199355"/>
    </source>
</evidence>
<dbReference type="RefSeq" id="WP_308729025.1">
    <property type="nucleotide sequence ID" value="NZ_JAJEQF010000054.1"/>
</dbReference>
<gene>
    <name evidence="1" type="ORF">LKD45_14970</name>
</gene>
<keyword evidence="2" id="KW-1185">Reference proteome</keyword>
<name>A0AAE3B092_9FIRM</name>
<reference evidence="1 2" key="1">
    <citation type="submission" date="2021-10" db="EMBL/GenBank/DDBJ databases">
        <title>Anaerobic single-cell dispensing facilitates the cultivation of human gut bacteria.</title>
        <authorList>
            <person name="Afrizal A."/>
        </authorList>
    </citation>
    <scope>NUCLEOTIDE SEQUENCE [LARGE SCALE GENOMIC DNA]</scope>
    <source>
        <strain evidence="1 2">CLA-AA-H244</strain>
    </source>
</reference>